<dbReference type="EMBL" id="JALLPB020000002">
    <property type="protein sequence ID" value="KAL3827578.1"/>
    <property type="molecule type" value="Genomic_DNA"/>
</dbReference>
<dbReference type="SUPFAM" id="SSF48452">
    <property type="entry name" value="TPR-like"/>
    <property type="match status" value="1"/>
</dbReference>
<keyword evidence="3" id="KW-1185">Reference proteome</keyword>
<proteinExistence type="predicted"/>
<feature type="compositionally biased region" description="Basic residues" evidence="1">
    <location>
        <begin position="1"/>
        <end position="20"/>
    </location>
</feature>
<sequence>MAGGKKKKSSSNAKKNKSRRNRDGAGNGTNNEGQNGPIPLEDVLTQAESAMEMSDLDTALQLFSYASGVLRTRIRVPSTATSDGAGDGTNIAHDNDRDKTTLSAVLGKMGEIKASNGDVEGARSDFLDAIELLDPNSQTALSMGNIGGDKMAVDEGSCTLDVAQSCERIAGLYLYLGQLCSGMEALKSFRTGVSELERAARILKGISAASSADGANILAVVGSDELDTVCVGRYLVETRRQLCAAYCSIAELYLTDLCDEPDAESSCEAVLTSALAIDDASSSDYHCEGGNSADGHIGPPLPDALQTMANFRLSQSRVPEALECILKAYDRMKVGCEAMSALVGLANTDTEQLEEKSCEFVDVEAASSLPEYHFRCQTAKIMLECASLIKNFDSYSLETSNQCVESAIQVLGSLLAEDDEVIEVWYLLGCAFMACTPSNLDSANHYLETALSMLTKVKQDLENSIGDSDDDENELEAIECQIIEVKKKLGTYNEDTMDD</sequence>
<dbReference type="Proteomes" id="UP001530377">
    <property type="component" value="Unassembled WGS sequence"/>
</dbReference>
<evidence type="ECO:0000313" key="2">
    <source>
        <dbReference type="EMBL" id="KAL3827578.1"/>
    </source>
</evidence>
<evidence type="ECO:0000313" key="3">
    <source>
        <dbReference type="Proteomes" id="UP001530377"/>
    </source>
</evidence>
<name>A0ABD3STM9_9STRA</name>
<gene>
    <name evidence="2" type="ORF">ACHAXA_002075</name>
</gene>
<reference evidence="2 3" key="1">
    <citation type="submission" date="2024-10" db="EMBL/GenBank/DDBJ databases">
        <title>Updated reference genomes for cyclostephanoid diatoms.</title>
        <authorList>
            <person name="Roberts W.R."/>
            <person name="Alverson A.J."/>
        </authorList>
    </citation>
    <scope>NUCLEOTIDE SEQUENCE [LARGE SCALE GENOMIC DNA]</scope>
    <source>
        <strain evidence="2 3">AJA228-03</strain>
    </source>
</reference>
<evidence type="ECO:0000256" key="1">
    <source>
        <dbReference type="SAM" id="MobiDB-lite"/>
    </source>
</evidence>
<dbReference type="InterPro" id="IPR011990">
    <property type="entry name" value="TPR-like_helical_dom_sf"/>
</dbReference>
<organism evidence="2 3">
    <name type="scientific">Cyclostephanos tholiformis</name>
    <dbReference type="NCBI Taxonomy" id="382380"/>
    <lineage>
        <taxon>Eukaryota</taxon>
        <taxon>Sar</taxon>
        <taxon>Stramenopiles</taxon>
        <taxon>Ochrophyta</taxon>
        <taxon>Bacillariophyta</taxon>
        <taxon>Coscinodiscophyceae</taxon>
        <taxon>Thalassiosirophycidae</taxon>
        <taxon>Stephanodiscales</taxon>
        <taxon>Stephanodiscaceae</taxon>
        <taxon>Cyclostephanos</taxon>
    </lineage>
</organism>
<dbReference type="CDD" id="cd24142">
    <property type="entry name" value="ACL4-like"/>
    <property type="match status" value="1"/>
</dbReference>
<dbReference type="AlphaFoldDB" id="A0ABD3STM9"/>
<accession>A0ABD3STM9</accession>
<protein>
    <submittedName>
        <fullName evidence="2">Uncharacterized protein</fullName>
    </submittedName>
</protein>
<dbReference type="Gene3D" id="1.25.40.10">
    <property type="entry name" value="Tetratricopeptide repeat domain"/>
    <property type="match status" value="1"/>
</dbReference>
<feature type="region of interest" description="Disordered" evidence="1">
    <location>
        <begin position="1"/>
        <end position="39"/>
    </location>
</feature>
<comment type="caution">
    <text evidence="2">The sequence shown here is derived from an EMBL/GenBank/DDBJ whole genome shotgun (WGS) entry which is preliminary data.</text>
</comment>